<name>A0ABY5AJ15_9ACTO</name>
<organism evidence="1 2">
    <name type="scientific">Arcanobacterium pinnipediorum</name>
    <dbReference type="NCBI Taxonomy" id="1503041"/>
    <lineage>
        <taxon>Bacteria</taxon>
        <taxon>Bacillati</taxon>
        <taxon>Actinomycetota</taxon>
        <taxon>Actinomycetes</taxon>
        <taxon>Actinomycetales</taxon>
        <taxon>Actinomycetaceae</taxon>
        <taxon>Arcanobacterium</taxon>
    </lineage>
</organism>
<proteinExistence type="predicted"/>
<reference evidence="1" key="1">
    <citation type="submission" date="2022-06" db="EMBL/GenBank/DDBJ databases">
        <title>Complete Genome Sequence of Arcanobacterium pinnipediorum strain DSM 28752 isolated from a harbour seal.</title>
        <authorList>
            <person name="Borowiak M."/>
            <person name="Kreitlow A."/>
            <person name="Alssahen M."/>
            <person name="Malorny B."/>
            <person name="Laemmler C."/>
            <person name="Prenger-Berninghoff E."/>
            <person name="Siebert U."/>
            <person name="Ploetz M."/>
            <person name="Abdulmawjood A."/>
        </authorList>
    </citation>
    <scope>NUCLEOTIDE SEQUENCE</scope>
    <source>
        <strain evidence="1">DSM 28752</strain>
    </source>
</reference>
<gene>
    <name evidence="1" type="ORF">NG665_02330</name>
</gene>
<evidence type="ECO:0000313" key="2">
    <source>
        <dbReference type="Proteomes" id="UP001056109"/>
    </source>
</evidence>
<dbReference type="RefSeq" id="WP_252673701.1">
    <property type="nucleotide sequence ID" value="NZ_CP099547.1"/>
</dbReference>
<dbReference type="Proteomes" id="UP001056109">
    <property type="component" value="Chromosome"/>
</dbReference>
<accession>A0ABY5AJ15</accession>
<evidence type="ECO:0000313" key="1">
    <source>
        <dbReference type="EMBL" id="USR79842.1"/>
    </source>
</evidence>
<sequence length="205" mass="23452">MSTTINIYPTTNIFPLVEETRARSQELFQSLLHQYMIESTIEIKAFYTYANYSKLHYAELDLRWTPGLEIGFSYWIDGKWDSSSWPSCLPVEDDDLITAEDLIYPFSSKPEHLGQWAIVEEFEDVLPPEVLKKLLAQDHYWSEYRNVATPAVASIGYGFVAIALAEATNGILASFDGAFEEPNIQTAQDFLSWWGERHVGLLLRS</sequence>
<protein>
    <submittedName>
        <fullName evidence="1">Uncharacterized protein</fullName>
    </submittedName>
</protein>
<dbReference type="EMBL" id="CP099547">
    <property type="protein sequence ID" value="USR79842.1"/>
    <property type="molecule type" value="Genomic_DNA"/>
</dbReference>
<keyword evidence="2" id="KW-1185">Reference proteome</keyword>